<feature type="compositionally biased region" description="Low complexity" evidence="4">
    <location>
        <begin position="107"/>
        <end position="137"/>
    </location>
</feature>
<dbReference type="Gene3D" id="2.40.50.140">
    <property type="entry name" value="Nucleic acid-binding proteins"/>
    <property type="match status" value="1"/>
</dbReference>
<keyword evidence="1 2" id="KW-0238">DNA-binding</keyword>
<dbReference type="Proteomes" id="UP000182204">
    <property type="component" value="Chromosome"/>
</dbReference>
<dbReference type="PROSITE" id="PS50935">
    <property type="entry name" value="SSB"/>
    <property type="match status" value="1"/>
</dbReference>
<evidence type="ECO:0000313" key="6">
    <source>
        <dbReference type="Proteomes" id="UP000182204"/>
    </source>
</evidence>
<dbReference type="EMBL" id="CP013243">
    <property type="protein sequence ID" value="APH16494.1"/>
    <property type="molecule type" value="Genomic_DNA"/>
</dbReference>
<dbReference type="CDD" id="cd04496">
    <property type="entry name" value="SSB_OBF"/>
    <property type="match status" value="1"/>
</dbReference>
<dbReference type="InterPro" id="IPR011344">
    <property type="entry name" value="ssDNA-bd"/>
</dbReference>
<evidence type="ECO:0000256" key="4">
    <source>
        <dbReference type="SAM" id="MobiDB-lite"/>
    </source>
</evidence>
<dbReference type="HAMAP" id="MF_00984">
    <property type="entry name" value="SSB"/>
    <property type="match status" value="1"/>
</dbReference>
<evidence type="ECO:0000256" key="3">
    <source>
        <dbReference type="RuleBase" id="RU000524"/>
    </source>
</evidence>
<dbReference type="AlphaFoldDB" id="A0A1L3NK70"/>
<comment type="subunit">
    <text evidence="2">Homotetramer.</text>
</comment>
<protein>
    <recommendedName>
        <fullName evidence="2 3">Single-stranded DNA-binding protein</fullName>
        <shortName evidence="2">SSB</shortName>
    </recommendedName>
</protein>
<name>A0A1L3NK70_CLOSG</name>
<comment type="caution">
    <text evidence="2">Lacks conserved residue(s) required for the propagation of feature annotation.</text>
</comment>
<evidence type="ECO:0000256" key="1">
    <source>
        <dbReference type="ARBA" id="ARBA00023125"/>
    </source>
</evidence>
<sequence length="221" mass="25243">MNITTQIGRIATDFEVKQVSDTSVANFKLAVNTTRKNKEGNGYETAFLNIVAFGKTAENTHKYMGKGDTISVMGELRSRMYEKNGMKITIIEIAAKHIEFIKKAKANQQQSQNQNQNGYNNQQQSQNQNGYNNQQQSQNQNIYNNQQSINQSEYNNQQPQNQGGYYNQQQNQSGYNQPIQNQGGYQQPVNQCNYQQQPQYQNFSGFDDNLIPPIDEGDIPF</sequence>
<feature type="region of interest" description="Disordered" evidence="4">
    <location>
        <begin position="154"/>
        <end position="221"/>
    </location>
</feature>
<dbReference type="InterPro" id="IPR000424">
    <property type="entry name" value="Primosome_PriB/ssb"/>
</dbReference>
<dbReference type="InterPro" id="IPR012340">
    <property type="entry name" value="NA-bd_OB-fold"/>
</dbReference>
<evidence type="ECO:0000256" key="2">
    <source>
        <dbReference type="HAMAP-Rule" id="MF_00984"/>
    </source>
</evidence>
<accession>A0A1L3NK70</accession>
<feature type="compositionally biased region" description="Low complexity" evidence="4">
    <location>
        <begin position="185"/>
        <end position="202"/>
    </location>
</feature>
<evidence type="ECO:0000313" key="5">
    <source>
        <dbReference type="EMBL" id="APH16494.1"/>
    </source>
</evidence>
<dbReference type="RefSeq" id="WP_072587021.1">
    <property type="nucleotide sequence ID" value="NZ_CP013243.1"/>
</dbReference>
<reference evidence="5 6" key="1">
    <citation type="submission" date="2015-11" db="EMBL/GenBank/DDBJ databases">
        <authorList>
            <person name="Hill K.K."/>
            <person name="Shirey T.B."/>
            <person name="Raphael B."/>
            <person name="Daligault H.E."/>
            <person name="Davenport K.W."/>
            <person name="Bruce D.C."/>
            <person name="Foley B.T."/>
            <person name="Johnson S.L."/>
        </authorList>
    </citation>
    <scope>NUCLEOTIDE SEQUENCE [LARGE SCALE GENOMIC DNA]</scope>
    <source>
        <strain evidence="5 6">CDC_1632</strain>
    </source>
</reference>
<dbReference type="SUPFAM" id="SSF50249">
    <property type="entry name" value="Nucleic acid-binding proteins"/>
    <property type="match status" value="1"/>
</dbReference>
<dbReference type="GO" id="GO:0006260">
    <property type="term" value="P:DNA replication"/>
    <property type="evidence" value="ECO:0007669"/>
    <property type="project" value="InterPro"/>
</dbReference>
<dbReference type="GO" id="GO:0003697">
    <property type="term" value="F:single-stranded DNA binding"/>
    <property type="evidence" value="ECO:0007669"/>
    <property type="project" value="UniProtKB-UniRule"/>
</dbReference>
<dbReference type="NCBIfam" id="TIGR00621">
    <property type="entry name" value="ssb"/>
    <property type="match status" value="1"/>
</dbReference>
<proteinExistence type="inferred from homology"/>
<gene>
    <name evidence="5" type="primary">ssb</name>
    <name evidence="5" type="ORF">NPD5_3846</name>
</gene>
<feature type="region of interest" description="Disordered" evidence="4">
    <location>
        <begin position="106"/>
        <end position="137"/>
    </location>
</feature>
<feature type="compositionally biased region" description="Low complexity" evidence="4">
    <location>
        <begin position="154"/>
        <end position="177"/>
    </location>
</feature>
<dbReference type="Pfam" id="PF00436">
    <property type="entry name" value="SSB"/>
    <property type="match status" value="1"/>
</dbReference>
<organism evidence="5 6">
    <name type="scientific">Clostridium sporogenes</name>
    <dbReference type="NCBI Taxonomy" id="1509"/>
    <lineage>
        <taxon>Bacteria</taxon>
        <taxon>Bacillati</taxon>
        <taxon>Bacillota</taxon>
        <taxon>Clostridia</taxon>
        <taxon>Eubacteriales</taxon>
        <taxon>Clostridiaceae</taxon>
        <taxon>Clostridium</taxon>
    </lineage>
</organism>